<sequence>MNLDEIKKLLNNDLIEVDMYMCHWSTDKKNNLKELKVINPTIKDKLKKQLKHIVEFNIDKFKDYDNTEYNIIGCDDDKIESTSVTRYQNQINLIFKALKGPFESDDDIKIDDFDFFVYKFSFKDNDDKHDFYAVRRTKKFKALKTGIWGMLEGGVYSSLDTENVLGTDSWVDFFIYKDDILILQHISFERILKLKNEFKEAAERVLSSELLHQKIKNFDQLKIDALNNQNYIKRLSKLEGTSRINLFLTKLDRTKDAIDKLGLDIEVDTIADKLVYNNNSQLGEFINLMQDAYYKTLIGEENGVDERKNLISK</sequence>
<accession>A0A0F4LDN4</accession>
<organism evidence="1 2">
    <name type="scientific">Lactobacillus melliventris</name>
    <dbReference type="NCBI Taxonomy" id="1218507"/>
    <lineage>
        <taxon>Bacteria</taxon>
        <taxon>Bacillati</taxon>
        <taxon>Bacillota</taxon>
        <taxon>Bacilli</taxon>
        <taxon>Lactobacillales</taxon>
        <taxon>Lactobacillaceae</taxon>
        <taxon>Lactobacillus</taxon>
    </lineage>
</organism>
<dbReference type="Proteomes" id="UP000033531">
    <property type="component" value="Unassembled WGS sequence"/>
</dbReference>
<comment type="caution">
    <text evidence="1">The sequence shown here is derived from an EMBL/GenBank/DDBJ whole genome shotgun (WGS) entry which is preliminary data.</text>
</comment>
<dbReference type="RefSeq" id="WP_046325176.1">
    <property type="nucleotide sequence ID" value="NZ_JBHTMT010000001.1"/>
</dbReference>
<dbReference type="AlphaFoldDB" id="A0A0F4LDN4"/>
<evidence type="ECO:0000313" key="1">
    <source>
        <dbReference type="EMBL" id="KJY56927.1"/>
    </source>
</evidence>
<evidence type="ECO:0000313" key="2">
    <source>
        <dbReference type="Proteomes" id="UP000033531"/>
    </source>
</evidence>
<protein>
    <submittedName>
        <fullName evidence="1">Prophage protein</fullName>
    </submittedName>
</protein>
<gene>
    <name evidence="1" type="ORF">JF74_12810</name>
</gene>
<dbReference type="InterPro" id="IPR032359">
    <property type="entry name" value="KwaB-like"/>
</dbReference>
<dbReference type="HOGENOM" id="CLU_939231_0_0_9"/>
<reference evidence="1 2" key="1">
    <citation type="submission" date="2015-01" db="EMBL/GenBank/DDBJ databases">
        <title>Comparative genomics of the lactic acid bacteria isolated from the honey bee gut.</title>
        <authorList>
            <person name="Ellegaard K.M."/>
            <person name="Tamarit D."/>
            <person name="Javelind E."/>
            <person name="Olofsson T."/>
            <person name="Andersson S.G."/>
            <person name="Vasquez A."/>
        </authorList>
    </citation>
    <scope>NUCLEOTIDE SEQUENCE [LARGE SCALE GENOMIC DNA]</scope>
    <source>
        <strain evidence="1 2">Hma8</strain>
    </source>
</reference>
<dbReference type="EMBL" id="JXLI01000010">
    <property type="protein sequence ID" value="KJY56927.1"/>
    <property type="molecule type" value="Genomic_DNA"/>
</dbReference>
<proteinExistence type="predicted"/>
<dbReference type="PATRIC" id="fig|1218507.3.peg.1461"/>
<dbReference type="Pfam" id="PF16162">
    <property type="entry name" value="KwaB"/>
    <property type="match status" value="1"/>
</dbReference>
<name>A0A0F4LDN4_9LACO</name>